<dbReference type="PANTHER" id="PTHR45799">
    <property type="entry name" value="RETICULON-LIKE PROTEIN"/>
    <property type="match status" value="1"/>
</dbReference>
<dbReference type="InterPro" id="IPR003388">
    <property type="entry name" value="Reticulon"/>
</dbReference>
<dbReference type="KEGG" id="dpx:DAPPUDRAFT_108977"/>
<evidence type="ECO:0000256" key="1">
    <source>
        <dbReference type="ARBA" id="ARBA00004477"/>
    </source>
</evidence>
<dbReference type="GO" id="GO:0005789">
    <property type="term" value="C:endoplasmic reticulum membrane"/>
    <property type="evidence" value="ECO:0007669"/>
    <property type="project" value="UniProtKB-SubCell"/>
</dbReference>
<feature type="transmembrane region" description="Helical" evidence="6">
    <location>
        <begin position="96"/>
        <end position="124"/>
    </location>
</feature>
<dbReference type="STRING" id="6669.E9H1D6"/>
<dbReference type="Gene3D" id="1.20.5.2480">
    <property type="match status" value="1"/>
</dbReference>
<gene>
    <name evidence="8" type="ORF">DAPPUDRAFT_108977</name>
</gene>
<dbReference type="AlphaFoldDB" id="E9H1D6"/>
<evidence type="ECO:0000256" key="2">
    <source>
        <dbReference type="ARBA" id="ARBA00022692"/>
    </source>
</evidence>
<name>E9H1D6_DAPPU</name>
<evidence type="ECO:0000256" key="6">
    <source>
        <dbReference type="RuleBase" id="RU363132"/>
    </source>
</evidence>
<evidence type="ECO:0000256" key="3">
    <source>
        <dbReference type="ARBA" id="ARBA00022824"/>
    </source>
</evidence>
<keyword evidence="4 6" id="KW-1133">Transmembrane helix</keyword>
<organism evidence="8 9">
    <name type="scientific">Daphnia pulex</name>
    <name type="common">Water flea</name>
    <dbReference type="NCBI Taxonomy" id="6669"/>
    <lineage>
        <taxon>Eukaryota</taxon>
        <taxon>Metazoa</taxon>
        <taxon>Ecdysozoa</taxon>
        <taxon>Arthropoda</taxon>
        <taxon>Crustacea</taxon>
        <taxon>Branchiopoda</taxon>
        <taxon>Diplostraca</taxon>
        <taxon>Cladocera</taxon>
        <taxon>Anomopoda</taxon>
        <taxon>Daphniidae</taxon>
        <taxon>Daphnia</taxon>
    </lineage>
</organism>
<comment type="subcellular location">
    <subcellularLocation>
        <location evidence="1 6">Endoplasmic reticulum membrane</location>
        <topology evidence="1 6">Multi-pass membrane protein</topology>
    </subcellularLocation>
</comment>
<dbReference type="EMBL" id="GL732583">
    <property type="protein sequence ID" value="EFX74424.1"/>
    <property type="molecule type" value="Genomic_DNA"/>
</dbReference>
<dbReference type="Proteomes" id="UP000000305">
    <property type="component" value="Unassembled WGS sequence"/>
</dbReference>
<reference evidence="8 9" key="1">
    <citation type="journal article" date="2011" name="Science">
        <title>The ecoresponsive genome of Daphnia pulex.</title>
        <authorList>
            <person name="Colbourne J.K."/>
            <person name="Pfrender M.E."/>
            <person name="Gilbert D."/>
            <person name="Thomas W.K."/>
            <person name="Tucker A."/>
            <person name="Oakley T.H."/>
            <person name="Tokishita S."/>
            <person name="Aerts A."/>
            <person name="Arnold G.J."/>
            <person name="Basu M.K."/>
            <person name="Bauer D.J."/>
            <person name="Caceres C.E."/>
            <person name="Carmel L."/>
            <person name="Casola C."/>
            <person name="Choi J.H."/>
            <person name="Detter J.C."/>
            <person name="Dong Q."/>
            <person name="Dusheyko S."/>
            <person name="Eads B.D."/>
            <person name="Frohlich T."/>
            <person name="Geiler-Samerotte K.A."/>
            <person name="Gerlach D."/>
            <person name="Hatcher P."/>
            <person name="Jogdeo S."/>
            <person name="Krijgsveld J."/>
            <person name="Kriventseva E.V."/>
            <person name="Kultz D."/>
            <person name="Laforsch C."/>
            <person name="Lindquist E."/>
            <person name="Lopez J."/>
            <person name="Manak J.R."/>
            <person name="Muller J."/>
            <person name="Pangilinan J."/>
            <person name="Patwardhan R.P."/>
            <person name="Pitluck S."/>
            <person name="Pritham E.J."/>
            <person name="Rechtsteiner A."/>
            <person name="Rho M."/>
            <person name="Rogozin I.B."/>
            <person name="Sakarya O."/>
            <person name="Salamov A."/>
            <person name="Schaack S."/>
            <person name="Shapiro H."/>
            <person name="Shiga Y."/>
            <person name="Skalitzky C."/>
            <person name="Smith Z."/>
            <person name="Souvorov A."/>
            <person name="Sung W."/>
            <person name="Tang Z."/>
            <person name="Tsuchiya D."/>
            <person name="Tu H."/>
            <person name="Vos H."/>
            <person name="Wang M."/>
            <person name="Wolf Y.I."/>
            <person name="Yamagata H."/>
            <person name="Yamada T."/>
            <person name="Ye Y."/>
            <person name="Shaw J.R."/>
            <person name="Andrews J."/>
            <person name="Crease T.J."/>
            <person name="Tang H."/>
            <person name="Lucas S.M."/>
            <person name="Robertson H.M."/>
            <person name="Bork P."/>
            <person name="Koonin E.V."/>
            <person name="Zdobnov E.M."/>
            <person name="Grigoriev I.V."/>
            <person name="Lynch M."/>
            <person name="Boore J.L."/>
        </authorList>
    </citation>
    <scope>NUCLEOTIDE SEQUENCE [LARGE SCALE GENOMIC DNA]</scope>
</reference>
<dbReference type="OrthoDB" id="567788at2759"/>
<evidence type="ECO:0000259" key="7">
    <source>
        <dbReference type="PROSITE" id="PS50845"/>
    </source>
</evidence>
<evidence type="ECO:0000256" key="4">
    <source>
        <dbReference type="ARBA" id="ARBA00022989"/>
    </source>
</evidence>
<keyword evidence="2 6" id="KW-0812">Transmembrane</keyword>
<dbReference type="HOGENOM" id="CLU_048580_2_1_1"/>
<dbReference type="Pfam" id="PF02453">
    <property type="entry name" value="Reticulon"/>
    <property type="match status" value="1"/>
</dbReference>
<evidence type="ECO:0000256" key="5">
    <source>
        <dbReference type="ARBA" id="ARBA00023136"/>
    </source>
</evidence>
<accession>E9H1D6</accession>
<proteinExistence type="predicted"/>
<dbReference type="InParanoid" id="E9H1D6"/>
<keyword evidence="5 6" id="KW-0472">Membrane</keyword>
<dbReference type="eggNOG" id="KOG1792">
    <property type="taxonomic scope" value="Eukaryota"/>
</dbReference>
<dbReference type="PhylomeDB" id="E9H1D6"/>
<feature type="domain" description="Reticulon" evidence="7">
    <location>
        <begin position="21"/>
        <end position="47"/>
    </location>
</feature>
<dbReference type="PROSITE" id="PS50845">
    <property type="entry name" value="RETICULON"/>
    <property type="match status" value="2"/>
</dbReference>
<feature type="domain" description="Reticulon" evidence="7">
    <location>
        <begin position="48"/>
        <end position="152"/>
    </location>
</feature>
<keyword evidence="3 6" id="KW-0256">Endoplasmic reticulum</keyword>
<evidence type="ECO:0000313" key="8">
    <source>
        <dbReference type="EMBL" id="EFX74424.1"/>
    </source>
</evidence>
<sequence length="152" mass="17123">MGRRNREVSNTEEVYESRGLVLDLVHWRDPRKSGIVLGAILAILLSLEYLEHDVTVTTEKVHEVADLTAAKLNASLVELRRLFLVEDLVDSVKFALVLWLLTYVGSLFNGLTLVILAVVGLFTLPKVYETHQEKIDQNLDLVKGKINDVVDK</sequence>
<feature type="transmembrane region" description="Helical" evidence="6">
    <location>
        <begin position="34"/>
        <end position="50"/>
    </location>
</feature>
<evidence type="ECO:0000313" key="9">
    <source>
        <dbReference type="Proteomes" id="UP000000305"/>
    </source>
</evidence>
<dbReference type="OMA" id="RTEEPLM"/>
<keyword evidence="9" id="KW-1185">Reference proteome</keyword>
<protein>
    <recommendedName>
        <fullName evidence="6">Reticulon-like protein</fullName>
    </recommendedName>
</protein>
<dbReference type="InterPro" id="IPR046964">
    <property type="entry name" value="RTN1-4"/>
</dbReference>
<dbReference type="PANTHER" id="PTHR45799:SF2">
    <property type="entry name" value="RETICULON-LIKE PROTEIN"/>
    <property type="match status" value="1"/>
</dbReference>